<proteinExistence type="predicted"/>
<accession>A0A5C7IIR4</accession>
<sequence>MQKFRLSIEVLDDHEGSFTFLDKWIRLAIEKKVEELDFDVKAYRRAMYTLPQEIFSAKSVTTLKLGGCKLENPFIIHSLKSLTLKDARISEEVLQKITSQCTSLEDLFLSDYQKFHALISKFPLLEDLNVCRCDPLEQIKISSHLLKKFSIGYCYGLKAIDIDTPNLLSFTYDTCPIPVFSINAPCLWEVGFVQQILGTEKFDADTHWYLNIKKFLNASNQIEYLSLYVDGQKNSFSFDEFRKCSPSPPKEVGNLHLQTDFTSNYDAFLDGVLSICYPRILSVNNSCQADCFFIEWLHEKLINKDDNCCNIHD</sequence>
<name>A0A5C7IIR4_9ROSI</name>
<evidence type="ECO:0000259" key="2">
    <source>
        <dbReference type="Pfam" id="PF24758"/>
    </source>
</evidence>
<dbReference type="Proteomes" id="UP000323000">
    <property type="component" value="Chromosome 2"/>
</dbReference>
<evidence type="ECO:0000313" key="3">
    <source>
        <dbReference type="EMBL" id="TXG69031.1"/>
    </source>
</evidence>
<protein>
    <recommendedName>
        <fullName evidence="5">FBD domain-containing protein</fullName>
    </recommendedName>
</protein>
<dbReference type="InterPro" id="IPR055357">
    <property type="entry name" value="LRR_At1g61320_AtMIF1"/>
</dbReference>
<organism evidence="3 4">
    <name type="scientific">Acer yangbiense</name>
    <dbReference type="NCBI Taxonomy" id="1000413"/>
    <lineage>
        <taxon>Eukaryota</taxon>
        <taxon>Viridiplantae</taxon>
        <taxon>Streptophyta</taxon>
        <taxon>Embryophyta</taxon>
        <taxon>Tracheophyta</taxon>
        <taxon>Spermatophyta</taxon>
        <taxon>Magnoliopsida</taxon>
        <taxon>eudicotyledons</taxon>
        <taxon>Gunneridae</taxon>
        <taxon>Pentapetalae</taxon>
        <taxon>rosids</taxon>
        <taxon>malvids</taxon>
        <taxon>Sapindales</taxon>
        <taxon>Sapindaceae</taxon>
        <taxon>Hippocastanoideae</taxon>
        <taxon>Acereae</taxon>
        <taxon>Acer</taxon>
    </lineage>
</organism>
<evidence type="ECO:0008006" key="5">
    <source>
        <dbReference type="Google" id="ProtNLM"/>
    </source>
</evidence>
<dbReference type="InterPro" id="IPR053772">
    <property type="entry name" value="At1g61320/At1g61330-like"/>
</dbReference>
<evidence type="ECO:0000259" key="1">
    <source>
        <dbReference type="Pfam" id="PF23622"/>
    </source>
</evidence>
<comment type="caution">
    <text evidence="3">The sequence shown here is derived from an EMBL/GenBank/DDBJ whole genome shotgun (WGS) entry which is preliminary data.</text>
</comment>
<evidence type="ECO:0000313" key="4">
    <source>
        <dbReference type="Proteomes" id="UP000323000"/>
    </source>
</evidence>
<dbReference type="InterPro" id="IPR032675">
    <property type="entry name" value="LRR_dom_sf"/>
</dbReference>
<dbReference type="PANTHER" id="PTHR34145">
    <property type="entry name" value="OS02G0105600 PROTEIN"/>
    <property type="match status" value="1"/>
</dbReference>
<dbReference type="AlphaFoldDB" id="A0A5C7IIR4"/>
<dbReference type="PANTHER" id="PTHR34145:SF28">
    <property type="entry name" value="F-BOX DOMAIN-CONTAINING PROTEIN"/>
    <property type="match status" value="1"/>
</dbReference>
<feature type="domain" description="F-box/LRR-repeat protein 15/At3g58940/PEG3-like LRR" evidence="2">
    <location>
        <begin position="21"/>
        <end position="111"/>
    </location>
</feature>
<gene>
    <name evidence="3" type="ORF">EZV62_003966</name>
</gene>
<keyword evidence="4" id="KW-1185">Reference proteome</keyword>
<dbReference type="EMBL" id="VAHF01000002">
    <property type="protein sequence ID" value="TXG69031.1"/>
    <property type="molecule type" value="Genomic_DNA"/>
</dbReference>
<feature type="domain" description="At1g61320/AtMIF1 LRR" evidence="1">
    <location>
        <begin position="115"/>
        <end position="175"/>
    </location>
</feature>
<dbReference type="Gene3D" id="3.80.10.10">
    <property type="entry name" value="Ribonuclease Inhibitor"/>
    <property type="match status" value="1"/>
</dbReference>
<dbReference type="SUPFAM" id="SSF52047">
    <property type="entry name" value="RNI-like"/>
    <property type="match status" value="1"/>
</dbReference>
<dbReference type="Pfam" id="PF23622">
    <property type="entry name" value="LRR_At1g61320_AtMIF1"/>
    <property type="match status" value="1"/>
</dbReference>
<dbReference type="OrthoDB" id="612216at2759"/>
<dbReference type="Pfam" id="PF24758">
    <property type="entry name" value="LRR_At5g56370"/>
    <property type="match status" value="1"/>
</dbReference>
<reference evidence="4" key="1">
    <citation type="journal article" date="2019" name="Gigascience">
        <title>De novo genome assembly of the endangered Acer yangbiense, a plant species with extremely small populations endemic to Yunnan Province, China.</title>
        <authorList>
            <person name="Yang J."/>
            <person name="Wariss H.M."/>
            <person name="Tao L."/>
            <person name="Zhang R."/>
            <person name="Yun Q."/>
            <person name="Hollingsworth P."/>
            <person name="Dao Z."/>
            <person name="Luo G."/>
            <person name="Guo H."/>
            <person name="Ma Y."/>
            <person name="Sun W."/>
        </authorList>
    </citation>
    <scope>NUCLEOTIDE SEQUENCE [LARGE SCALE GENOMIC DNA]</scope>
    <source>
        <strain evidence="4">cv. Malutang</strain>
    </source>
</reference>
<dbReference type="InterPro" id="IPR055411">
    <property type="entry name" value="LRR_FXL15/At3g58940/PEG3-like"/>
</dbReference>